<reference evidence="2" key="1">
    <citation type="submission" date="2022-11" db="UniProtKB">
        <authorList>
            <consortium name="WormBaseParasite"/>
        </authorList>
    </citation>
    <scope>IDENTIFICATION</scope>
</reference>
<name>A0A914YYC0_9BILA</name>
<evidence type="ECO:0000313" key="1">
    <source>
        <dbReference type="Proteomes" id="UP000887577"/>
    </source>
</evidence>
<proteinExistence type="predicted"/>
<organism evidence="1 2">
    <name type="scientific">Panagrolaimus superbus</name>
    <dbReference type="NCBI Taxonomy" id="310955"/>
    <lineage>
        <taxon>Eukaryota</taxon>
        <taxon>Metazoa</taxon>
        <taxon>Ecdysozoa</taxon>
        <taxon>Nematoda</taxon>
        <taxon>Chromadorea</taxon>
        <taxon>Rhabditida</taxon>
        <taxon>Tylenchina</taxon>
        <taxon>Panagrolaimomorpha</taxon>
        <taxon>Panagrolaimoidea</taxon>
        <taxon>Panagrolaimidae</taxon>
        <taxon>Panagrolaimus</taxon>
    </lineage>
</organism>
<sequence length="177" mass="19988">MEKAIYHSKEDPPDLYLASEKLWGGCVCVLKDTFYGIGVAVKSHRGLSACQELATNACDNGDFVSNNPGLISLLIDGWTAGHQMHRYHYGESPFELEEFSRKMSEDLFFIQNFEKLDTQMIADDVIPILQKFESEAGDQSKMNKLKKKYGFAVPKPHITEIFSHNGQLKDGVSYVIF</sequence>
<protein>
    <submittedName>
        <fullName evidence="2">Uncharacterized protein</fullName>
    </submittedName>
</protein>
<keyword evidence="1" id="KW-1185">Reference proteome</keyword>
<dbReference type="AlphaFoldDB" id="A0A914YYC0"/>
<dbReference type="Proteomes" id="UP000887577">
    <property type="component" value="Unplaced"/>
</dbReference>
<evidence type="ECO:0000313" key="2">
    <source>
        <dbReference type="WBParaSite" id="PSU_v2.g4949.t1"/>
    </source>
</evidence>
<accession>A0A914YYC0</accession>
<dbReference type="WBParaSite" id="PSU_v2.g4949.t1">
    <property type="protein sequence ID" value="PSU_v2.g4949.t1"/>
    <property type="gene ID" value="PSU_v2.g4949"/>
</dbReference>